<dbReference type="PROSITE" id="PS51257">
    <property type="entry name" value="PROKAR_LIPOPROTEIN"/>
    <property type="match status" value="1"/>
</dbReference>
<reference evidence="2 3" key="1">
    <citation type="submission" date="2018-06" db="EMBL/GenBank/DDBJ databases">
        <title>Chryseolinea flavus sp. nov., a member of the phylum Bacteroidetes isolated from soil.</title>
        <authorList>
            <person name="Li Y."/>
            <person name="Wang J."/>
        </authorList>
    </citation>
    <scope>NUCLEOTIDE SEQUENCE [LARGE SCALE GENOMIC DNA]</scope>
    <source>
        <strain evidence="2 3">SDU1-6</strain>
    </source>
</reference>
<sequence length="131" mass="15223">MRLIHPVNGRLERAMTMRTFLIIGLILFGCASKEAVPAGILTSEEMVEMYSEMYLAEEKVNRMGLPRDSAVKVFKIIERKVFEKTKVSDTVFRQSIHYYMDRPLEMEQIYTAVVDSLNLREQRTTVKSVKE</sequence>
<organism evidence="2 3">
    <name type="scientific">Pseudochryseolinea flava</name>
    <dbReference type="NCBI Taxonomy" id="2059302"/>
    <lineage>
        <taxon>Bacteria</taxon>
        <taxon>Pseudomonadati</taxon>
        <taxon>Bacteroidota</taxon>
        <taxon>Cytophagia</taxon>
        <taxon>Cytophagales</taxon>
        <taxon>Fulvivirgaceae</taxon>
        <taxon>Pseudochryseolinea</taxon>
    </lineage>
</organism>
<feature type="domain" description="DUF4296" evidence="1">
    <location>
        <begin position="37"/>
        <end position="121"/>
    </location>
</feature>
<comment type="caution">
    <text evidence="2">The sequence shown here is derived from an EMBL/GenBank/DDBJ whole genome shotgun (WGS) entry which is preliminary data.</text>
</comment>
<dbReference type="Pfam" id="PF14129">
    <property type="entry name" value="DUF4296"/>
    <property type="match status" value="1"/>
</dbReference>
<dbReference type="AlphaFoldDB" id="A0A364XYA8"/>
<evidence type="ECO:0000259" key="1">
    <source>
        <dbReference type="Pfam" id="PF14129"/>
    </source>
</evidence>
<dbReference type="EMBL" id="QMFY01000015">
    <property type="protein sequence ID" value="RAV98782.1"/>
    <property type="molecule type" value="Genomic_DNA"/>
</dbReference>
<evidence type="ECO:0000313" key="2">
    <source>
        <dbReference type="EMBL" id="RAV98782.1"/>
    </source>
</evidence>
<gene>
    <name evidence="2" type="ORF">DQQ10_22455</name>
</gene>
<accession>A0A364XYA8</accession>
<dbReference type="Proteomes" id="UP000251889">
    <property type="component" value="Unassembled WGS sequence"/>
</dbReference>
<dbReference type="InterPro" id="IPR025381">
    <property type="entry name" value="DUF4296"/>
</dbReference>
<evidence type="ECO:0000313" key="3">
    <source>
        <dbReference type="Proteomes" id="UP000251889"/>
    </source>
</evidence>
<protein>
    <submittedName>
        <fullName evidence="2">DUF4296 domain-containing protein</fullName>
    </submittedName>
</protein>
<dbReference type="OrthoDB" id="981921at2"/>
<name>A0A364XYA8_9BACT</name>
<proteinExistence type="predicted"/>
<keyword evidence="3" id="KW-1185">Reference proteome</keyword>